<evidence type="ECO:0000256" key="5">
    <source>
        <dbReference type="HAMAP-Rule" id="MF_00013"/>
    </source>
</evidence>
<comment type="similarity">
    <text evidence="5 6">Belongs to the LipB family.</text>
</comment>
<dbReference type="GO" id="GO:0005737">
    <property type="term" value="C:cytoplasm"/>
    <property type="evidence" value="ECO:0007669"/>
    <property type="project" value="UniProtKB-SubCell"/>
</dbReference>
<feature type="binding site" evidence="5 8">
    <location>
        <begin position="79"/>
        <end position="86"/>
    </location>
    <ligand>
        <name>substrate</name>
    </ligand>
</feature>
<feature type="binding site" evidence="5 8">
    <location>
        <begin position="146"/>
        <end position="148"/>
    </location>
    <ligand>
        <name>substrate</name>
    </ligand>
</feature>
<dbReference type="GO" id="GO:0033819">
    <property type="term" value="F:lipoyl(octanoyl) transferase activity"/>
    <property type="evidence" value="ECO:0007669"/>
    <property type="project" value="UniProtKB-EC"/>
</dbReference>
<dbReference type="PIRSF" id="PIRSF016262">
    <property type="entry name" value="LPLase"/>
    <property type="match status" value="1"/>
</dbReference>
<dbReference type="EC" id="2.3.1.181" evidence="5 6"/>
<dbReference type="AlphaFoldDB" id="A0A7C6A8V0"/>
<evidence type="ECO:0000256" key="7">
    <source>
        <dbReference type="PIRSR" id="PIRSR016262-1"/>
    </source>
</evidence>
<dbReference type="InterPro" id="IPR004143">
    <property type="entry name" value="BPL_LPL_catalytic"/>
</dbReference>
<name>A0A7C6A8V0_UNCW3</name>
<dbReference type="SUPFAM" id="SSF55681">
    <property type="entry name" value="Class II aaRS and biotin synthetases"/>
    <property type="match status" value="1"/>
</dbReference>
<comment type="caution">
    <text evidence="11">The sequence shown here is derived from an EMBL/GenBank/DDBJ whole genome shotgun (WGS) entry which is preliminary data.</text>
</comment>
<feature type="binding site" evidence="5 8">
    <location>
        <begin position="159"/>
        <end position="161"/>
    </location>
    <ligand>
        <name>substrate</name>
    </ligand>
</feature>
<keyword evidence="2 5" id="KW-0808">Transferase</keyword>
<dbReference type="CDD" id="cd16444">
    <property type="entry name" value="LipB"/>
    <property type="match status" value="1"/>
</dbReference>
<reference evidence="11" key="1">
    <citation type="journal article" date="2020" name="mSystems">
        <title>Genome- and Community-Level Interaction Insights into Carbon Utilization and Element Cycling Functions of Hydrothermarchaeota in Hydrothermal Sediment.</title>
        <authorList>
            <person name="Zhou Z."/>
            <person name="Liu Y."/>
            <person name="Xu W."/>
            <person name="Pan J."/>
            <person name="Luo Z.H."/>
            <person name="Li M."/>
        </authorList>
    </citation>
    <scope>NUCLEOTIDE SEQUENCE [LARGE SCALE GENOMIC DNA]</scope>
    <source>
        <strain evidence="11">SpSt-876</strain>
    </source>
</reference>
<proteinExistence type="inferred from homology"/>
<organism evidence="11">
    <name type="scientific">candidate division WOR-3 bacterium</name>
    <dbReference type="NCBI Taxonomy" id="2052148"/>
    <lineage>
        <taxon>Bacteria</taxon>
        <taxon>Bacteria division WOR-3</taxon>
    </lineage>
</organism>
<dbReference type="NCBIfam" id="NF010925">
    <property type="entry name" value="PRK14345.1"/>
    <property type="match status" value="1"/>
</dbReference>
<comment type="miscellaneous">
    <text evidence="5">In the reaction, the free carboxyl group of octanoic acid is attached via an amide linkage to the epsilon-amino group of a specific lysine residue of lipoyl domains of lipoate-dependent enzymes.</text>
</comment>
<dbReference type="Pfam" id="PF21948">
    <property type="entry name" value="LplA-B_cat"/>
    <property type="match status" value="1"/>
</dbReference>
<dbReference type="NCBIfam" id="TIGR00214">
    <property type="entry name" value="lipB"/>
    <property type="match status" value="1"/>
</dbReference>
<evidence type="ECO:0000256" key="3">
    <source>
        <dbReference type="ARBA" id="ARBA00023315"/>
    </source>
</evidence>
<feature type="active site" description="Acyl-thioester intermediate" evidence="5 7">
    <location>
        <position position="177"/>
    </location>
</feature>
<keyword evidence="5" id="KW-0963">Cytoplasm</keyword>
<gene>
    <name evidence="5 11" type="primary">lipB</name>
    <name evidence="11" type="ORF">ENW73_03960</name>
</gene>
<comment type="function">
    <text evidence="4 5 6">Catalyzes the transfer of endogenously produced octanoic acid from octanoyl-acyl-carrier-protein onto the lipoyl domains of lipoate-dependent enzymes. Lipoyl-ACP can also act as a substrate although octanoyl-ACP is likely to be the physiological substrate.</text>
</comment>
<keyword evidence="3 5" id="KW-0012">Acyltransferase</keyword>
<dbReference type="EMBL" id="DTLI01000100">
    <property type="protein sequence ID" value="HHS52011.1"/>
    <property type="molecule type" value="Genomic_DNA"/>
</dbReference>
<dbReference type="PANTHER" id="PTHR10993">
    <property type="entry name" value="OCTANOYLTRANSFERASE"/>
    <property type="match status" value="1"/>
</dbReference>
<dbReference type="InterPro" id="IPR020605">
    <property type="entry name" value="Octanoyltransferase_CS"/>
</dbReference>
<accession>A0A7C6A8V0</accession>
<sequence>MLSQGPGWICDLGYCDFEQALKIQKKIHELRVENKIPDTLILVEHPSVLTIGKSGSFDNILISTEVLHEKGIKIYQIERGGDITYHGPGQIVGYPIFYVKTALAGIKAMIKNIASLLIFTLNDFGVEATVKPKFVGVWVGDEKIASIGIAVKHWVTFHGFALNVTTDLTYFDLIRPCGLANVKMTSLEKILQKKIELTEVKERIKVNLEKVFNQRFLIKQIGPGGDLF</sequence>
<evidence type="ECO:0000256" key="8">
    <source>
        <dbReference type="PIRSR" id="PIRSR016262-2"/>
    </source>
</evidence>
<comment type="pathway">
    <text evidence="1 5 6">Protein modification; protein lipoylation via endogenous pathway; protein N(6)-(lipoyl)lysine from octanoyl-[acyl-carrier-protein]: step 1/2.</text>
</comment>
<dbReference type="PROSITE" id="PS51733">
    <property type="entry name" value="BPL_LPL_CATALYTIC"/>
    <property type="match status" value="1"/>
</dbReference>
<evidence type="ECO:0000313" key="11">
    <source>
        <dbReference type="EMBL" id="HHS52011.1"/>
    </source>
</evidence>
<comment type="subcellular location">
    <subcellularLocation>
        <location evidence="5">Cytoplasm</location>
    </subcellularLocation>
</comment>
<dbReference type="InterPro" id="IPR045864">
    <property type="entry name" value="aa-tRNA-synth_II/BPL/LPL"/>
</dbReference>
<dbReference type="Gene3D" id="3.30.930.10">
    <property type="entry name" value="Bira Bifunctional Protein, Domain 2"/>
    <property type="match status" value="1"/>
</dbReference>
<evidence type="ECO:0000256" key="9">
    <source>
        <dbReference type="PIRSR" id="PIRSR016262-3"/>
    </source>
</evidence>
<dbReference type="HAMAP" id="MF_00013">
    <property type="entry name" value="LipB"/>
    <property type="match status" value="1"/>
</dbReference>
<evidence type="ECO:0000259" key="10">
    <source>
        <dbReference type="PROSITE" id="PS51733"/>
    </source>
</evidence>
<feature type="site" description="Lowers pKa of active site Cys" evidence="5 9">
    <location>
        <position position="143"/>
    </location>
</feature>
<dbReference type="GO" id="GO:0009249">
    <property type="term" value="P:protein lipoylation"/>
    <property type="evidence" value="ECO:0007669"/>
    <property type="project" value="InterPro"/>
</dbReference>
<evidence type="ECO:0000256" key="2">
    <source>
        <dbReference type="ARBA" id="ARBA00022679"/>
    </source>
</evidence>
<evidence type="ECO:0000256" key="4">
    <source>
        <dbReference type="ARBA" id="ARBA00024732"/>
    </source>
</evidence>
<protein>
    <recommendedName>
        <fullName evidence="5 6">Octanoyltransferase</fullName>
        <ecNumber evidence="5 6">2.3.1.181</ecNumber>
    </recommendedName>
    <alternativeName>
        <fullName evidence="5">Lipoate-protein ligase B</fullName>
    </alternativeName>
    <alternativeName>
        <fullName evidence="5">Lipoyl/octanoyl transferase</fullName>
    </alternativeName>
    <alternativeName>
        <fullName evidence="5">Octanoyl-[acyl-carrier-protein]-protein N-octanoyltransferase</fullName>
    </alternativeName>
</protein>
<evidence type="ECO:0000256" key="6">
    <source>
        <dbReference type="PIRNR" id="PIRNR016262"/>
    </source>
</evidence>
<evidence type="ECO:0000256" key="1">
    <source>
        <dbReference type="ARBA" id="ARBA00004821"/>
    </source>
</evidence>
<dbReference type="InterPro" id="IPR000544">
    <property type="entry name" value="Octanoyltransferase"/>
</dbReference>
<dbReference type="PROSITE" id="PS01313">
    <property type="entry name" value="LIPB"/>
    <property type="match status" value="1"/>
</dbReference>
<feature type="domain" description="BPL/LPL catalytic" evidence="10">
    <location>
        <begin position="34"/>
        <end position="216"/>
    </location>
</feature>
<dbReference type="PANTHER" id="PTHR10993:SF7">
    <property type="entry name" value="LIPOYLTRANSFERASE 2, MITOCHONDRIAL-RELATED"/>
    <property type="match status" value="1"/>
</dbReference>
<dbReference type="UniPathway" id="UPA00538">
    <property type="reaction ID" value="UER00592"/>
</dbReference>
<comment type="catalytic activity">
    <reaction evidence="5 6">
        <text>octanoyl-[ACP] + L-lysyl-[protein] = N(6)-octanoyl-L-lysyl-[protein] + holo-[ACP] + H(+)</text>
        <dbReference type="Rhea" id="RHEA:17665"/>
        <dbReference type="Rhea" id="RHEA-COMP:9636"/>
        <dbReference type="Rhea" id="RHEA-COMP:9685"/>
        <dbReference type="Rhea" id="RHEA-COMP:9752"/>
        <dbReference type="Rhea" id="RHEA-COMP:9928"/>
        <dbReference type="ChEBI" id="CHEBI:15378"/>
        <dbReference type="ChEBI" id="CHEBI:29969"/>
        <dbReference type="ChEBI" id="CHEBI:64479"/>
        <dbReference type="ChEBI" id="CHEBI:78463"/>
        <dbReference type="ChEBI" id="CHEBI:78809"/>
        <dbReference type="EC" id="2.3.1.181"/>
    </reaction>
</comment>